<sequence>MTSISTNQTARPASFLSRLVAAVTGRRAQLRAYRVTRRELSALNDRELTDLGISRGMIEEIATQAARRA</sequence>
<reference evidence="2 3" key="1">
    <citation type="submission" date="2017-08" db="EMBL/GenBank/DDBJ databases">
        <title>Draft Genome Sequence of Loktanella cinnabarina Strain XM1, Isolated from Coastal Surface Water.</title>
        <authorList>
            <person name="Ma R."/>
            <person name="Wang J."/>
            <person name="Wang Q."/>
            <person name="Ma Z."/>
            <person name="Li J."/>
            <person name="Chen L."/>
        </authorList>
    </citation>
    <scope>NUCLEOTIDE SEQUENCE [LARGE SCALE GENOMIC DNA]</scope>
    <source>
        <strain evidence="2 3">XM1</strain>
    </source>
</reference>
<dbReference type="AlphaFoldDB" id="A0A2G1MJ63"/>
<gene>
    <name evidence="2" type="ORF">CJ301_03260</name>
</gene>
<name>A0A2G1MJ63_9RHOB</name>
<comment type="caution">
    <text evidence="2">The sequence shown here is derived from an EMBL/GenBank/DDBJ whole genome shotgun (WGS) entry which is preliminary data.</text>
</comment>
<evidence type="ECO:0000313" key="3">
    <source>
        <dbReference type="Proteomes" id="UP000221860"/>
    </source>
</evidence>
<dbReference type="EMBL" id="NQWH01000004">
    <property type="protein sequence ID" value="PHP28734.1"/>
    <property type="molecule type" value="Genomic_DNA"/>
</dbReference>
<dbReference type="RefSeq" id="WP_099274248.1">
    <property type="nucleotide sequence ID" value="NZ_KZ304952.1"/>
</dbReference>
<keyword evidence="3" id="KW-1185">Reference proteome</keyword>
<dbReference type="Proteomes" id="UP000221860">
    <property type="component" value="Unassembled WGS sequence"/>
</dbReference>
<evidence type="ECO:0000313" key="2">
    <source>
        <dbReference type="EMBL" id="PHP28734.1"/>
    </source>
</evidence>
<dbReference type="InterPro" id="IPR009506">
    <property type="entry name" value="YjiS-like"/>
</dbReference>
<organism evidence="2 3">
    <name type="scientific">Limimaricola cinnabarinus</name>
    <dbReference type="NCBI Taxonomy" id="1125964"/>
    <lineage>
        <taxon>Bacteria</taxon>
        <taxon>Pseudomonadati</taxon>
        <taxon>Pseudomonadota</taxon>
        <taxon>Alphaproteobacteria</taxon>
        <taxon>Rhodobacterales</taxon>
        <taxon>Paracoccaceae</taxon>
        <taxon>Limimaricola</taxon>
    </lineage>
</organism>
<proteinExistence type="predicted"/>
<protein>
    <recommendedName>
        <fullName evidence="1">YjiS-like domain-containing protein</fullName>
    </recommendedName>
</protein>
<accession>A0A2G1MJ63</accession>
<evidence type="ECO:0000259" key="1">
    <source>
        <dbReference type="Pfam" id="PF06568"/>
    </source>
</evidence>
<dbReference type="OrthoDB" id="8244198at2"/>
<feature type="domain" description="YjiS-like" evidence="1">
    <location>
        <begin position="26"/>
        <end position="59"/>
    </location>
</feature>
<dbReference type="Pfam" id="PF06568">
    <property type="entry name" value="YjiS-like"/>
    <property type="match status" value="1"/>
</dbReference>